<name>A0A7D5TGZ2_9EURY</name>
<accession>A0A7D5TGZ2</accession>
<dbReference type="GO" id="GO:0032259">
    <property type="term" value="P:methylation"/>
    <property type="evidence" value="ECO:0007669"/>
    <property type="project" value="InterPro"/>
</dbReference>
<dbReference type="RefSeq" id="WP_179922744.1">
    <property type="nucleotide sequence ID" value="NZ_CP058909.1"/>
</dbReference>
<gene>
    <name evidence="2" type="ORF">HZS54_11925</name>
</gene>
<sequence length="418" mass="46372">MSKSASNQSGGTDNRDDQRSFSREDCPPELDPYWPSRIEEDRIWYSHYTEADERFYAPDENRIYRVTNIRHGHDIFDLEPCAVATDLADGFVQPSKDAPHRIDNICALAGAIELGELIHLEKGALREVGDSAYLSVGQLTIEIDDIDADPDALLKRIDTPEGPDAADLARVGPALSDAGVDATLYAPLPVGEPQESEPDSEPVSRGLPTGAQNVETHFIPVSPFSKWTFEDDTIRDWVENSFEEGETILNACAGETELTPPPDGEILRNDINEERDADFHVDVAELAGLDNLESKSIDRIIFDPPWSLYQSNLRYQGEHVHQVSKEGTHDIDLSELPFDTPGPGEKTQIGHAAIAKRGFDHLLKPGGEVIEITYHGTSMPNQMGYERQERVIFDPVGEARAVIGSVDQKTRQELSDFL</sequence>
<dbReference type="KEGG" id="hpel:HZS54_11925"/>
<protein>
    <submittedName>
        <fullName evidence="2">Uncharacterized protein</fullName>
    </submittedName>
</protein>
<dbReference type="InterPro" id="IPR002052">
    <property type="entry name" value="DNA_methylase_N6_adenine_CS"/>
</dbReference>
<feature type="compositionally biased region" description="Polar residues" evidence="1">
    <location>
        <begin position="1"/>
        <end position="12"/>
    </location>
</feature>
<evidence type="ECO:0000256" key="1">
    <source>
        <dbReference type="SAM" id="MobiDB-lite"/>
    </source>
</evidence>
<evidence type="ECO:0000313" key="3">
    <source>
        <dbReference type="Proteomes" id="UP000509346"/>
    </source>
</evidence>
<dbReference type="PROSITE" id="PS00092">
    <property type="entry name" value="N6_MTASE"/>
    <property type="match status" value="1"/>
</dbReference>
<dbReference type="OrthoDB" id="201629at2157"/>
<reference evidence="2 3" key="1">
    <citation type="submission" date="2020-07" db="EMBL/GenBank/DDBJ databases">
        <title>Halosimplex litoreum sp. nov. and Halosimplex rubrum sp. nov., isolated from different salt environments.</title>
        <authorList>
            <person name="Cui H."/>
        </authorList>
    </citation>
    <scope>NUCLEOTIDE SEQUENCE [LARGE SCALE GENOMIC DNA]</scope>
    <source>
        <strain evidence="2 3">R2</strain>
    </source>
</reference>
<dbReference type="EMBL" id="CP058909">
    <property type="protein sequence ID" value="QLH82276.1"/>
    <property type="molecule type" value="Genomic_DNA"/>
</dbReference>
<organism evidence="2 3">
    <name type="scientific">Halosimplex pelagicum</name>
    <dbReference type="NCBI Taxonomy" id="869886"/>
    <lineage>
        <taxon>Archaea</taxon>
        <taxon>Methanobacteriati</taxon>
        <taxon>Methanobacteriota</taxon>
        <taxon>Stenosarchaea group</taxon>
        <taxon>Halobacteria</taxon>
        <taxon>Halobacteriales</taxon>
        <taxon>Haloarculaceae</taxon>
        <taxon>Halosimplex</taxon>
    </lineage>
</organism>
<dbReference type="Proteomes" id="UP000509346">
    <property type="component" value="Chromosome"/>
</dbReference>
<dbReference type="AlphaFoldDB" id="A0A7D5TGZ2"/>
<feature type="compositionally biased region" description="Basic and acidic residues" evidence="1">
    <location>
        <begin position="13"/>
        <end position="26"/>
    </location>
</feature>
<feature type="region of interest" description="Disordered" evidence="1">
    <location>
        <begin position="1"/>
        <end position="34"/>
    </location>
</feature>
<proteinExistence type="predicted"/>
<evidence type="ECO:0000313" key="2">
    <source>
        <dbReference type="EMBL" id="QLH82276.1"/>
    </source>
</evidence>
<dbReference type="GeneID" id="56083308"/>
<dbReference type="GO" id="GO:0008168">
    <property type="term" value="F:methyltransferase activity"/>
    <property type="evidence" value="ECO:0007669"/>
    <property type="project" value="InterPro"/>
</dbReference>
<keyword evidence="3" id="KW-1185">Reference proteome</keyword>
<dbReference type="GO" id="GO:0003676">
    <property type="term" value="F:nucleic acid binding"/>
    <property type="evidence" value="ECO:0007669"/>
    <property type="project" value="InterPro"/>
</dbReference>